<accession>A0A2I4D6N8</accession>
<dbReference type="Pfam" id="PF07653">
    <property type="entry name" value="SH3_2"/>
    <property type="match status" value="1"/>
</dbReference>
<organism evidence="8 9">
    <name type="scientific">Austrofundulus limnaeus</name>
    <name type="common">Annual killifish</name>
    <dbReference type="NCBI Taxonomy" id="52670"/>
    <lineage>
        <taxon>Eukaryota</taxon>
        <taxon>Metazoa</taxon>
        <taxon>Chordata</taxon>
        <taxon>Craniata</taxon>
        <taxon>Vertebrata</taxon>
        <taxon>Euteleostomi</taxon>
        <taxon>Actinopterygii</taxon>
        <taxon>Neopterygii</taxon>
        <taxon>Teleostei</taxon>
        <taxon>Neoteleostei</taxon>
        <taxon>Acanthomorphata</taxon>
        <taxon>Ovalentaria</taxon>
        <taxon>Atherinomorphae</taxon>
        <taxon>Cyprinodontiformes</taxon>
        <taxon>Rivulidae</taxon>
        <taxon>Austrofundulus</taxon>
    </lineage>
</organism>
<feature type="domain" description="SH3" evidence="7">
    <location>
        <begin position="273"/>
        <end position="334"/>
    </location>
</feature>
<feature type="compositionally biased region" description="Pro residues" evidence="6">
    <location>
        <begin position="401"/>
        <end position="418"/>
    </location>
</feature>
<feature type="compositionally biased region" description="Basic and acidic residues" evidence="6">
    <location>
        <begin position="256"/>
        <end position="266"/>
    </location>
</feature>
<dbReference type="PRINTS" id="PR00452">
    <property type="entry name" value="SH3DOMAIN"/>
</dbReference>
<feature type="compositionally biased region" description="Polar residues" evidence="6">
    <location>
        <begin position="426"/>
        <end position="437"/>
    </location>
</feature>
<dbReference type="InParanoid" id="A0A2I4D6N8"/>
<dbReference type="Pfam" id="PF14604">
    <property type="entry name" value="SH3_9"/>
    <property type="match status" value="2"/>
</dbReference>
<dbReference type="GeneID" id="106535447"/>
<dbReference type="KEGG" id="alim:106535447"/>
<dbReference type="CDD" id="cd12053">
    <property type="entry name" value="SH3_CD2AP_1"/>
    <property type="match status" value="1"/>
</dbReference>
<feature type="compositionally biased region" description="Polar residues" evidence="6">
    <location>
        <begin position="172"/>
        <end position="181"/>
    </location>
</feature>
<dbReference type="InterPro" id="IPR035776">
    <property type="entry name" value="CD2AP_SH_2"/>
</dbReference>
<comment type="function">
    <text evidence="3">Induces bone resorption, acting probably through a signaling cascade which results in the secretion of factor(s) enhancing osteoclast formation and activity.</text>
</comment>
<dbReference type="InterPro" id="IPR036028">
    <property type="entry name" value="SH3-like_dom_sf"/>
</dbReference>
<evidence type="ECO:0000256" key="5">
    <source>
        <dbReference type="PROSITE-ProRule" id="PRU00192"/>
    </source>
</evidence>
<feature type="domain" description="SH3" evidence="7">
    <location>
        <begin position="1"/>
        <end position="58"/>
    </location>
</feature>
<dbReference type="CTD" id="23607"/>
<feature type="domain" description="SH3" evidence="7">
    <location>
        <begin position="106"/>
        <end position="165"/>
    </location>
</feature>
<keyword evidence="2" id="KW-0040">ANK repeat</keyword>
<dbReference type="FunFam" id="2.30.30.40:FF:000072">
    <property type="entry name" value="Unconventional Myosin IB"/>
    <property type="match status" value="1"/>
</dbReference>
<proteinExistence type="predicted"/>
<feature type="compositionally biased region" description="Basic and acidic residues" evidence="6">
    <location>
        <begin position="567"/>
        <end position="580"/>
    </location>
</feature>
<evidence type="ECO:0000259" key="7">
    <source>
        <dbReference type="PROSITE" id="PS50002"/>
    </source>
</evidence>
<evidence type="ECO:0000256" key="4">
    <source>
        <dbReference type="ARBA" id="ARBA00040640"/>
    </source>
</evidence>
<feature type="compositionally biased region" description="Basic and acidic residues" evidence="6">
    <location>
        <begin position="370"/>
        <end position="379"/>
    </location>
</feature>
<feature type="compositionally biased region" description="Basic and acidic residues" evidence="6">
    <location>
        <begin position="386"/>
        <end position="400"/>
    </location>
</feature>
<dbReference type="InterPro" id="IPR035775">
    <property type="entry name" value="CD2AP_SH3_1"/>
</dbReference>
<dbReference type="PROSITE" id="PS50002">
    <property type="entry name" value="SH3"/>
    <property type="match status" value="3"/>
</dbReference>
<evidence type="ECO:0000256" key="1">
    <source>
        <dbReference type="ARBA" id="ARBA00022443"/>
    </source>
</evidence>
<evidence type="ECO:0000256" key="6">
    <source>
        <dbReference type="SAM" id="MobiDB-lite"/>
    </source>
</evidence>
<feature type="region of interest" description="Disordered" evidence="6">
    <location>
        <begin position="308"/>
        <end position="580"/>
    </location>
</feature>
<dbReference type="InterPro" id="IPR050384">
    <property type="entry name" value="Endophilin_SH3RF"/>
</dbReference>
<dbReference type="AlphaFoldDB" id="A0A2I4D6N8"/>
<dbReference type="PANTHER" id="PTHR14167">
    <property type="entry name" value="SH3 DOMAIN-CONTAINING"/>
    <property type="match status" value="1"/>
</dbReference>
<reference evidence="9" key="1">
    <citation type="submission" date="2025-08" db="UniProtKB">
        <authorList>
            <consortium name="RefSeq"/>
        </authorList>
    </citation>
    <scope>IDENTIFICATION</scope>
    <source>
        <strain evidence="9">Quisiro</strain>
    </source>
</reference>
<feature type="compositionally biased region" description="Low complexity" evidence="6">
    <location>
        <begin position="322"/>
        <end position="332"/>
    </location>
</feature>
<dbReference type="Gene3D" id="2.30.30.40">
    <property type="entry name" value="SH3 Domains"/>
    <property type="match status" value="3"/>
</dbReference>
<dbReference type="CDD" id="cd12054">
    <property type="entry name" value="SH3_CD2AP_2"/>
    <property type="match status" value="1"/>
</dbReference>
<dbReference type="SUPFAM" id="SSF50044">
    <property type="entry name" value="SH3-domain"/>
    <property type="match status" value="3"/>
</dbReference>
<evidence type="ECO:0000313" key="9">
    <source>
        <dbReference type="RefSeq" id="XP_013887902.1"/>
    </source>
</evidence>
<evidence type="ECO:0000256" key="2">
    <source>
        <dbReference type="ARBA" id="ARBA00023043"/>
    </source>
</evidence>
<feature type="compositionally biased region" description="Basic and acidic residues" evidence="6">
    <location>
        <begin position="504"/>
        <end position="513"/>
    </location>
</feature>
<evidence type="ECO:0000313" key="8">
    <source>
        <dbReference type="Proteomes" id="UP000192220"/>
    </source>
</evidence>
<protein>
    <recommendedName>
        <fullName evidence="4">Osteoclast-stimulating factor 1</fullName>
    </recommendedName>
</protein>
<dbReference type="SMART" id="SM00326">
    <property type="entry name" value="SH3"/>
    <property type="match status" value="3"/>
</dbReference>
<gene>
    <name evidence="9" type="primary">cd2ap</name>
</gene>
<dbReference type="InterPro" id="IPR001452">
    <property type="entry name" value="SH3_domain"/>
</dbReference>
<dbReference type="RefSeq" id="XP_013887902.1">
    <property type="nucleotide sequence ID" value="XM_014032448.1"/>
</dbReference>
<keyword evidence="8" id="KW-1185">Reference proteome</keyword>
<dbReference type="Proteomes" id="UP000192220">
    <property type="component" value="Unplaced"/>
</dbReference>
<dbReference type="PRINTS" id="PR00499">
    <property type="entry name" value="P67PHOX"/>
</dbReference>
<feature type="compositionally biased region" description="Basic and acidic residues" evidence="6">
    <location>
        <begin position="461"/>
        <end position="475"/>
    </location>
</feature>
<feature type="compositionally biased region" description="Low complexity" evidence="6">
    <location>
        <begin position="230"/>
        <end position="239"/>
    </location>
</feature>
<feature type="compositionally biased region" description="Polar residues" evidence="6">
    <location>
        <begin position="189"/>
        <end position="198"/>
    </location>
</feature>
<feature type="compositionally biased region" description="Polar residues" evidence="6">
    <location>
        <begin position="529"/>
        <end position="539"/>
    </location>
</feature>
<dbReference type="GO" id="GO:0007015">
    <property type="term" value="P:actin filament organization"/>
    <property type="evidence" value="ECO:0007669"/>
    <property type="project" value="TreeGrafter"/>
</dbReference>
<feature type="region of interest" description="Disordered" evidence="6">
    <location>
        <begin position="163"/>
        <end position="273"/>
    </location>
</feature>
<dbReference type="GO" id="GO:0016477">
    <property type="term" value="P:cell migration"/>
    <property type="evidence" value="ECO:0007669"/>
    <property type="project" value="TreeGrafter"/>
</dbReference>
<dbReference type="STRING" id="52670.A0A2I4D6N8"/>
<name>A0A2I4D6N8_AUSLI</name>
<dbReference type="PANTHER" id="PTHR14167:SF23">
    <property type="entry name" value="CD2-ASSOCIATED PROTEIN"/>
    <property type="match status" value="1"/>
</dbReference>
<dbReference type="FunCoup" id="A0A2I4D6N8">
    <property type="interactions" value="565"/>
</dbReference>
<evidence type="ECO:0000256" key="3">
    <source>
        <dbReference type="ARBA" id="ARBA00037432"/>
    </source>
</evidence>
<keyword evidence="1 5" id="KW-0728">SH3 domain</keyword>
<sequence length="634" mass="70087">MEVVVEFEYDALHEDELTLRLGDIIKNVCYIEEEGWMEGELNGKRGVFPDNFVKVVKKETTNEVNKTSEPPKKEPSKVSNLVKRMSHIGIPLGGFQPPPPAVAKKQKKRQCKVVFEYQPLNKDELELKLGDIIDITEEVEDGWWSGTVNGKSGLFPSNFVEELEASGEEPELNNTPANVTDPSGLEVATTPTSPQPASGNDPVRHPPKGPRLGFGDIFKDGSGKLKPKVNNQTEENNQQVPSLPSAAKPTHPTMNDSHREEADSKPKAASVSSVKEYCKVTFAYEAKNEDELSLKEGEIVRILSKDTGEPGWWRGEVGGNNGVFPNNFVTVVSEPEKEAPTQRGSVKTSYKPDLEQKPVKPPPPSKQSVHKPEVPSADKKPHHAIRPTDKVDKTPPETKPNKPPPPMPPAKKPVPTPPKKPEKLLSHTQSFKQNGEVPSTRLKSDVEPVPSPVPKTPIVDAPEKPAEPADLKVFDELSLTSEKLPHPTANRPKFHGRRLPARVGEGHLEERSQGGDMQQQGRHDAGFSQPPTKTLSQSPPLHRACEAKPSSAAAPNLDADSSQSSKTRLEPKEPNSQLDEFRSQIKELLLTVELLKAQQMKEISELRGELDEERLKRVTLQMEVEELKRAIHLT</sequence>
<dbReference type="OrthoDB" id="5340910at2759"/>